<reference evidence="3" key="1">
    <citation type="submission" date="2014-03" db="EMBL/GenBank/DDBJ databases">
        <title>The sialotranscriptome of Amblyomma triste, Amblyomma parvum and Amblyomma cajennense ticks, uncovered by 454-based RNA-seq.</title>
        <authorList>
            <person name="Garcia G.R."/>
            <person name="Gardinassi L.G."/>
            <person name="Ribeiro J.M."/>
            <person name="Anatrielo E."/>
            <person name="Ferreira B.R."/>
            <person name="Moreira H.N."/>
            <person name="Mafra C."/>
            <person name="Olegario M.M."/>
            <person name="Szabo P.J."/>
            <person name="Miranda-Santos I.K."/>
            <person name="Maruyama S.R."/>
        </authorList>
    </citation>
    <scope>NUCLEOTIDE SEQUENCE</scope>
    <source>
        <strain evidence="3">Araguapaz</strain>
        <tissue evidence="3">Salivary glands</tissue>
    </source>
</reference>
<dbReference type="SMART" id="SM00131">
    <property type="entry name" value="KU"/>
    <property type="match status" value="1"/>
</dbReference>
<organism evidence="3">
    <name type="scientific">Amblyomma parvum</name>
    <name type="common">South American tick</name>
    <dbReference type="NCBI Taxonomy" id="251391"/>
    <lineage>
        <taxon>Eukaryota</taxon>
        <taxon>Metazoa</taxon>
        <taxon>Ecdysozoa</taxon>
        <taxon>Arthropoda</taxon>
        <taxon>Chelicerata</taxon>
        <taxon>Arachnida</taxon>
        <taxon>Acari</taxon>
        <taxon>Parasitiformes</taxon>
        <taxon>Ixodida</taxon>
        <taxon>Ixodoidea</taxon>
        <taxon>Ixodidae</taxon>
        <taxon>Amblyomminae</taxon>
        <taxon>Amblyomma</taxon>
    </lineage>
</organism>
<sequence>MQLLALFSLLCLMGPTLSALKIPSRCVKPIKQAQGTCNNGRYPVRLRYGYDPKSEKCNQFLESNCRKPPTNHIENSFGNLTECLAFCNPNSRCLKDREKLTGKWFATSFVFDVVTMKCIKEQSFLPPKTGAQYNRFKKRSFAKRNASRVLFSGWYTRNK</sequence>
<keyword evidence="1" id="KW-0732">Signal</keyword>
<feature type="non-terminal residue" evidence="3">
    <location>
        <position position="159"/>
    </location>
</feature>
<feature type="domain" description="BPTI/Kunitz inhibitor" evidence="2">
    <location>
        <begin position="26"/>
        <end position="87"/>
    </location>
</feature>
<proteinExistence type="evidence at transcript level"/>
<dbReference type="EMBL" id="GBBL01000681">
    <property type="protein sequence ID" value="JAC26639.1"/>
    <property type="molecule type" value="mRNA"/>
</dbReference>
<dbReference type="Gene3D" id="4.10.410.10">
    <property type="entry name" value="Pancreatic trypsin inhibitor Kunitz domain"/>
    <property type="match status" value="1"/>
</dbReference>
<dbReference type="InterPro" id="IPR002223">
    <property type="entry name" value="Kunitz_BPTI"/>
</dbReference>
<name>A0A023FYT0_AMBPA</name>
<evidence type="ECO:0000259" key="2">
    <source>
        <dbReference type="PROSITE" id="PS50279"/>
    </source>
</evidence>
<accession>A0A023FYT0</accession>
<dbReference type="GO" id="GO:0004867">
    <property type="term" value="F:serine-type endopeptidase inhibitor activity"/>
    <property type="evidence" value="ECO:0007669"/>
    <property type="project" value="InterPro"/>
</dbReference>
<dbReference type="PROSITE" id="PS50279">
    <property type="entry name" value="BPTI_KUNITZ_2"/>
    <property type="match status" value="1"/>
</dbReference>
<feature type="signal peptide" evidence="1">
    <location>
        <begin position="1"/>
        <end position="18"/>
    </location>
</feature>
<evidence type="ECO:0000256" key="1">
    <source>
        <dbReference type="SAM" id="SignalP"/>
    </source>
</evidence>
<feature type="chain" id="PRO_5001520312" evidence="1">
    <location>
        <begin position="19"/>
        <end position="159"/>
    </location>
</feature>
<dbReference type="AlphaFoldDB" id="A0A023FYT0"/>
<protein>
    <submittedName>
        <fullName evidence="3">Putative monolaris</fullName>
    </submittedName>
</protein>
<dbReference type="SUPFAM" id="SSF57362">
    <property type="entry name" value="BPTI-like"/>
    <property type="match status" value="1"/>
</dbReference>
<evidence type="ECO:0000313" key="3">
    <source>
        <dbReference type="EMBL" id="JAC26639.1"/>
    </source>
</evidence>
<dbReference type="InterPro" id="IPR036880">
    <property type="entry name" value="Kunitz_BPTI_sf"/>
</dbReference>